<keyword evidence="3" id="KW-0804">Transcription</keyword>
<keyword evidence="1" id="KW-0805">Transcription regulation</keyword>
<accession>A0ABV3R4C9</accession>
<dbReference type="Proteomes" id="UP001556196">
    <property type="component" value="Unassembled WGS sequence"/>
</dbReference>
<dbReference type="PRINTS" id="PR00032">
    <property type="entry name" value="HTHARAC"/>
</dbReference>
<evidence type="ECO:0000256" key="3">
    <source>
        <dbReference type="ARBA" id="ARBA00023163"/>
    </source>
</evidence>
<comment type="caution">
    <text evidence="5">The sequence shown here is derived from an EMBL/GenBank/DDBJ whole genome shotgun (WGS) entry which is preliminary data.</text>
</comment>
<evidence type="ECO:0000259" key="4">
    <source>
        <dbReference type="PROSITE" id="PS01124"/>
    </source>
</evidence>
<dbReference type="RefSeq" id="WP_367725114.1">
    <property type="nucleotide sequence ID" value="NZ_JBFOCH010000029.1"/>
</dbReference>
<keyword evidence="2" id="KW-0238">DNA-binding</keyword>
<organism evidence="5 6">
    <name type="scientific">Mesorhizobium marinum</name>
    <dbReference type="NCBI Taxonomy" id="3228790"/>
    <lineage>
        <taxon>Bacteria</taxon>
        <taxon>Pseudomonadati</taxon>
        <taxon>Pseudomonadota</taxon>
        <taxon>Alphaproteobacteria</taxon>
        <taxon>Hyphomicrobiales</taxon>
        <taxon>Phyllobacteriaceae</taxon>
        <taxon>Mesorhizobium</taxon>
    </lineage>
</organism>
<dbReference type="InterPro" id="IPR020449">
    <property type="entry name" value="Tscrpt_reg_AraC-type_HTH"/>
</dbReference>
<dbReference type="EMBL" id="JBFOCI010000006">
    <property type="protein sequence ID" value="MEW9807910.1"/>
    <property type="molecule type" value="Genomic_DNA"/>
</dbReference>
<evidence type="ECO:0000313" key="5">
    <source>
        <dbReference type="EMBL" id="MEW9807910.1"/>
    </source>
</evidence>
<reference evidence="5 6" key="1">
    <citation type="submission" date="2024-06" db="EMBL/GenBank/DDBJ databases">
        <authorList>
            <person name="Tuo L."/>
        </authorList>
    </citation>
    <scope>NUCLEOTIDE SEQUENCE [LARGE SCALE GENOMIC DNA]</scope>
    <source>
        <strain evidence="5 6">ZMM04-5</strain>
    </source>
</reference>
<evidence type="ECO:0000256" key="2">
    <source>
        <dbReference type="ARBA" id="ARBA00023125"/>
    </source>
</evidence>
<gene>
    <name evidence="5" type="ORF">ABUE31_18130</name>
</gene>
<protein>
    <submittedName>
        <fullName evidence="5">Helix-turn-helix domain-containing protein</fullName>
    </submittedName>
</protein>
<dbReference type="SMART" id="SM00342">
    <property type="entry name" value="HTH_ARAC"/>
    <property type="match status" value="1"/>
</dbReference>
<dbReference type="Pfam" id="PF12833">
    <property type="entry name" value="HTH_18"/>
    <property type="match status" value="1"/>
</dbReference>
<proteinExistence type="predicted"/>
<sequence>MSGVRGELTAWEWTSGDGRHRGFVLESGSGQVKVPEGDIAFASPCLIWLPANAQARLLLNAGSRGVSLAVNEVGLAGAISGGPFAGQMRAALAQPMIHARLEPRYARRLQDTLSAIGEESNPDLPAAQEARRHLLALFFIATWRLSGPVLRETKPLPRTIVQSFLHAVDLHFRDHWTIGRYAQEVGVTADRLNATVRRTTGRSPLSLIHARFIHEADALLESSSLQIAEIAEELGFSDPAYFSRFYKRLSGQPPNRQRREMLRISGRGSFAAWP</sequence>
<dbReference type="PANTHER" id="PTHR43280">
    <property type="entry name" value="ARAC-FAMILY TRANSCRIPTIONAL REGULATOR"/>
    <property type="match status" value="1"/>
</dbReference>
<dbReference type="InterPro" id="IPR018060">
    <property type="entry name" value="HTH_AraC"/>
</dbReference>
<dbReference type="InterPro" id="IPR009057">
    <property type="entry name" value="Homeodomain-like_sf"/>
</dbReference>
<evidence type="ECO:0000256" key="1">
    <source>
        <dbReference type="ARBA" id="ARBA00023015"/>
    </source>
</evidence>
<dbReference type="PANTHER" id="PTHR43280:SF32">
    <property type="entry name" value="TRANSCRIPTIONAL REGULATORY PROTEIN"/>
    <property type="match status" value="1"/>
</dbReference>
<dbReference type="PROSITE" id="PS01124">
    <property type="entry name" value="HTH_ARAC_FAMILY_2"/>
    <property type="match status" value="1"/>
</dbReference>
<keyword evidence="6" id="KW-1185">Reference proteome</keyword>
<dbReference type="Gene3D" id="1.10.10.60">
    <property type="entry name" value="Homeodomain-like"/>
    <property type="match status" value="1"/>
</dbReference>
<evidence type="ECO:0000313" key="6">
    <source>
        <dbReference type="Proteomes" id="UP001556196"/>
    </source>
</evidence>
<dbReference type="SUPFAM" id="SSF46689">
    <property type="entry name" value="Homeodomain-like"/>
    <property type="match status" value="1"/>
</dbReference>
<name>A0ABV3R4C9_9HYPH</name>
<feature type="domain" description="HTH araC/xylS-type" evidence="4">
    <location>
        <begin position="162"/>
        <end position="260"/>
    </location>
</feature>